<dbReference type="AlphaFoldDB" id="A0A1H7MC46"/>
<evidence type="ECO:0000313" key="4">
    <source>
        <dbReference type="Proteomes" id="UP000183015"/>
    </source>
</evidence>
<feature type="transmembrane region" description="Helical" evidence="2">
    <location>
        <begin position="171"/>
        <end position="188"/>
    </location>
</feature>
<feature type="transmembrane region" description="Helical" evidence="2">
    <location>
        <begin position="222"/>
        <end position="240"/>
    </location>
</feature>
<feature type="transmembrane region" description="Helical" evidence="2">
    <location>
        <begin position="438"/>
        <end position="467"/>
    </location>
</feature>
<keyword evidence="2" id="KW-0472">Membrane</keyword>
<feature type="transmembrane region" description="Helical" evidence="2">
    <location>
        <begin position="479"/>
        <end position="499"/>
    </location>
</feature>
<evidence type="ECO:0000256" key="2">
    <source>
        <dbReference type="SAM" id="Phobius"/>
    </source>
</evidence>
<feature type="transmembrane region" description="Helical" evidence="2">
    <location>
        <begin position="80"/>
        <end position="99"/>
    </location>
</feature>
<reference evidence="4" key="1">
    <citation type="submission" date="2016-10" db="EMBL/GenBank/DDBJ databases">
        <authorList>
            <person name="Varghese N."/>
        </authorList>
    </citation>
    <scope>NUCLEOTIDE SEQUENCE [LARGE SCALE GENOMIC DNA]</scope>
    <source>
        <strain evidence="4">DSM 45096 / BCRC 16803 / CGMCC 4.1857 / CIP 109030 / JCM 12277 / KCTC 19219 / NBRC 100920 / 33214</strain>
    </source>
</reference>
<dbReference type="STRING" id="235985.SAMN05414137_105303"/>
<protein>
    <submittedName>
        <fullName evidence="3">Uncharacterized protein</fullName>
    </submittedName>
</protein>
<evidence type="ECO:0000313" key="3">
    <source>
        <dbReference type="EMBL" id="SEL08856.1"/>
    </source>
</evidence>
<organism evidence="3 4">
    <name type="scientific">Streptacidiphilus jiangxiensis</name>
    <dbReference type="NCBI Taxonomy" id="235985"/>
    <lineage>
        <taxon>Bacteria</taxon>
        <taxon>Bacillati</taxon>
        <taxon>Actinomycetota</taxon>
        <taxon>Actinomycetes</taxon>
        <taxon>Kitasatosporales</taxon>
        <taxon>Streptomycetaceae</taxon>
        <taxon>Streptacidiphilus</taxon>
    </lineage>
</organism>
<dbReference type="RefSeq" id="WP_075003875.1">
    <property type="nucleotide sequence ID" value="NZ_FOAZ01000005.1"/>
</dbReference>
<feature type="region of interest" description="Disordered" evidence="1">
    <location>
        <begin position="314"/>
        <end position="347"/>
    </location>
</feature>
<dbReference type="OrthoDB" id="4851474at2"/>
<feature type="region of interest" description="Disordered" evidence="1">
    <location>
        <begin position="385"/>
        <end position="409"/>
    </location>
</feature>
<feature type="transmembrane region" description="Helical" evidence="2">
    <location>
        <begin position="111"/>
        <end position="133"/>
    </location>
</feature>
<name>A0A1H7MC46_STRJI</name>
<keyword evidence="2" id="KW-1133">Transmembrane helix</keyword>
<feature type="transmembrane region" description="Helical" evidence="2">
    <location>
        <begin position="145"/>
        <end position="164"/>
    </location>
</feature>
<keyword evidence="2" id="KW-0812">Transmembrane</keyword>
<dbReference type="Proteomes" id="UP000183015">
    <property type="component" value="Unassembled WGS sequence"/>
</dbReference>
<dbReference type="EMBL" id="FOAZ01000005">
    <property type="protein sequence ID" value="SEL08856.1"/>
    <property type="molecule type" value="Genomic_DNA"/>
</dbReference>
<keyword evidence="4" id="KW-1185">Reference proteome</keyword>
<gene>
    <name evidence="3" type="ORF">SAMN05414137_105303</name>
</gene>
<proteinExistence type="predicted"/>
<feature type="transmembrane region" description="Helical" evidence="2">
    <location>
        <begin position="511"/>
        <end position="530"/>
    </location>
</feature>
<sequence length="615" mass="63462">MKALARYAAPLAGFATALLALLAVGGAWVRPAADDWCYQTNMRTMSVRQFVHFLYQDSNGRAGNAVLLAWVHGLGPLGLQLYPVVVVALLLGSLWLLVARLTRLAGRHAPVAVQLLTAATASLVFLLVCPQPYQTTYWASGGISHTVPAVLSTALVAAVLCLPGRRGRAGLLGRWTAALVLLLGFAFIALVSEAMALVVGVLAVALWLRAGDVCADRPARRAARLGALAAAVGSAGGLLVEYLSPGMHARSAGLGVPHGAELLHRLRDGVVTWVGDLAATVSSWDYAAVVLAGVVLGLTSRRLTAETASRPRLLRGATPWARPTPTALSAGAADTTEPERTEDLTPAHVGAAAGGRVAAGTDDSGATATADADALAAGQAVGAAPTAAAGSPDSGADAPTVGPAPAGAAGADAGGAATVAATGDAPPPALAVRSPLRLLLWATAAVLLGSLLVTELVQAVFGSWIWYMVRTWNDWRLPYTLLLAGVGVAAGRLLGKAVAPVPGVPRRRGAAALLSALVGFALVGLAQPAVAVVHQTRVRAHHWDAQQRQLEAQIRAGAKNPTYVPSYIGRMRDAYTRSGRPDWVASCIDDYYGTHIRLPAHSTDWLNQVQNAPIP</sequence>
<evidence type="ECO:0000256" key="1">
    <source>
        <dbReference type="SAM" id="MobiDB-lite"/>
    </source>
</evidence>
<feature type="transmembrane region" description="Helical" evidence="2">
    <location>
        <begin position="194"/>
        <end position="210"/>
    </location>
</feature>
<accession>A0A1H7MC46</accession>